<proteinExistence type="predicted"/>
<dbReference type="Proteomes" id="UP000243459">
    <property type="component" value="Chromosome 2"/>
</dbReference>
<dbReference type="EMBL" id="CM007382">
    <property type="protein sequence ID" value="ONK78073.1"/>
    <property type="molecule type" value="Genomic_DNA"/>
</dbReference>
<evidence type="ECO:0000313" key="2">
    <source>
        <dbReference type="EMBL" id="ONK78073.1"/>
    </source>
</evidence>
<keyword evidence="3" id="KW-1185">Reference proteome</keyword>
<sequence length="182" mass="20690">MERKDNGAKQLGFCHRLFQFVMKKFAFNTRNQVTLGRNPLAKTDQEEIKPSVRENSVVNGVAEKDCDVDEVPLVPPIITIPVVIQEATEKANVDNKRERKKRKQVQVKSGTKEEGENVPKMHEKVGDKGLKKTMSLDGQPWKATNEGKVSDVRPVTPVVRSVSNIDKRFETYIRERKESFGL</sequence>
<feature type="compositionally biased region" description="Basic and acidic residues" evidence="1">
    <location>
        <begin position="110"/>
        <end position="130"/>
    </location>
</feature>
<evidence type="ECO:0000313" key="3">
    <source>
        <dbReference type="Proteomes" id="UP000243459"/>
    </source>
</evidence>
<accession>A0A5P1FK25</accession>
<protein>
    <submittedName>
        <fullName evidence="2">Uncharacterized protein</fullName>
    </submittedName>
</protein>
<feature type="region of interest" description="Disordered" evidence="1">
    <location>
        <begin position="90"/>
        <end position="149"/>
    </location>
</feature>
<reference evidence="3" key="1">
    <citation type="journal article" date="2017" name="Nat. Commun.">
        <title>The asparagus genome sheds light on the origin and evolution of a young Y chromosome.</title>
        <authorList>
            <person name="Harkess A."/>
            <person name="Zhou J."/>
            <person name="Xu C."/>
            <person name="Bowers J.E."/>
            <person name="Van der Hulst R."/>
            <person name="Ayyampalayam S."/>
            <person name="Mercati F."/>
            <person name="Riccardi P."/>
            <person name="McKain M.R."/>
            <person name="Kakrana A."/>
            <person name="Tang H."/>
            <person name="Ray J."/>
            <person name="Groenendijk J."/>
            <person name="Arikit S."/>
            <person name="Mathioni S.M."/>
            <person name="Nakano M."/>
            <person name="Shan H."/>
            <person name="Telgmann-Rauber A."/>
            <person name="Kanno A."/>
            <person name="Yue Z."/>
            <person name="Chen H."/>
            <person name="Li W."/>
            <person name="Chen Y."/>
            <person name="Xu X."/>
            <person name="Zhang Y."/>
            <person name="Luo S."/>
            <person name="Chen H."/>
            <person name="Gao J."/>
            <person name="Mao Z."/>
            <person name="Pires J.C."/>
            <person name="Luo M."/>
            <person name="Kudrna D."/>
            <person name="Wing R.A."/>
            <person name="Meyers B.C."/>
            <person name="Yi K."/>
            <person name="Kong H."/>
            <person name="Lavrijsen P."/>
            <person name="Sunseri F."/>
            <person name="Falavigna A."/>
            <person name="Ye Y."/>
            <person name="Leebens-Mack J.H."/>
            <person name="Chen G."/>
        </authorList>
    </citation>
    <scope>NUCLEOTIDE SEQUENCE [LARGE SCALE GENOMIC DNA]</scope>
    <source>
        <strain evidence="3">cv. DH0086</strain>
    </source>
</reference>
<dbReference type="AlphaFoldDB" id="A0A5P1FK25"/>
<gene>
    <name evidence="2" type="ORF">A4U43_C02F14010</name>
</gene>
<evidence type="ECO:0000256" key="1">
    <source>
        <dbReference type="SAM" id="MobiDB-lite"/>
    </source>
</evidence>
<name>A0A5P1FK25_ASPOF</name>
<organism evidence="2 3">
    <name type="scientific">Asparagus officinalis</name>
    <name type="common">Garden asparagus</name>
    <dbReference type="NCBI Taxonomy" id="4686"/>
    <lineage>
        <taxon>Eukaryota</taxon>
        <taxon>Viridiplantae</taxon>
        <taxon>Streptophyta</taxon>
        <taxon>Embryophyta</taxon>
        <taxon>Tracheophyta</taxon>
        <taxon>Spermatophyta</taxon>
        <taxon>Magnoliopsida</taxon>
        <taxon>Liliopsida</taxon>
        <taxon>Asparagales</taxon>
        <taxon>Asparagaceae</taxon>
        <taxon>Asparagoideae</taxon>
        <taxon>Asparagus</taxon>
    </lineage>
</organism>
<dbReference type="Gramene" id="ONK78073">
    <property type="protein sequence ID" value="ONK78073"/>
    <property type="gene ID" value="A4U43_C02F14010"/>
</dbReference>